<dbReference type="EMBL" id="CP012288">
    <property type="protein sequence ID" value="AMV67963.1"/>
    <property type="molecule type" value="Genomic_DNA"/>
</dbReference>
<dbReference type="AlphaFoldDB" id="A0AAC9FI95"/>
<dbReference type="InterPro" id="IPR051471">
    <property type="entry name" value="Bacterial_PTS_sugar_comp"/>
</dbReference>
<evidence type="ECO:0000259" key="2">
    <source>
        <dbReference type="PROSITE" id="PS51096"/>
    </source>
</evidence>
<dbReference type="InterPro" id="IPR004701">
    <property type="entry name" value="PTS_EIIA_man-typ"/>
</dbReference>
<dbReference type="GO" id="GO:0009401">
    <property type="term" value="P:phosphoenolpyruvate-dependent sugar phosphotransferase system"/>
    <property type="evidence" value="ECO:0007669"/>
    <property type="project" value="InterPro"/>
</dbReference>
<protein>
    <submittedName>
        <fullName evidence="3">PTS system, IIA component</fullName>
    </submittedName>
</protein>
<dbReference type="Proteomes" id="UP000076244">
    <property type="component" value="Chromosome"/>
</dbReference>
<dbReference type="PROSITE" id="PS51096">
    <property type="entry name" value="PTS_EIIA_TYPE_4"/>
    <property type="match status" value="1"/>
</dbReference>
<evidence type="ECO:0000256" key="1">
    <source>
        <dbReference type="ARBA" id="ARBA00022679"/>
    </source>
</evidence>
<evidence type="ECO:0000313" key="5">
    <source>
        <dbReference type="Proteomes" id="UP000076244"/>
    </source>
</evidence>
<dbReference type="Proteomes" id="UP000076405">
    <property type="component" value="Chromosome"/>
</dbReference>
<feature type="domain" description="PTS EIIA type-4" evidence="2">
    <location>
        <begin position="1"/>
        <end position="75"/>
    </location>
</feature>
<evidence type="ECO:0000313" key="6">
    <source>
        <dbReference type="Proteomes" id="UP000076405"/>
    </source>
</evidence>
<dbReference type="PANTHER" id="PTHR33799">
    <property type="entry name" value="PTS PERMEASE-RELATED-RELATED"/>
    <property type="match status" value="1"/>
</dbReference>
<dbReference type="EMBL" id="CP012275">
    <property type="protein sequence ID" value="AMV62180.1"/>
    <property type="molecule type" value="Genomic_DNA"/>
</dbReference>
<dbReference type="SUPFAM" id="SSF53062">
    <property type="entry name" value="PTS system fructose IIA component-like"/>
    <property type="match status" value="1"/>
</dbReference>
<dbReference type="KEGG" id="pdm:ADU72_2042"/>
<keyword evidence="1" id="KW-0808">Transferase</keyword>
<proteinExistence type="predicted"/>
<organism evidence="3 6">
    <name type="scientific">Pediococcus damnosus</name>
    <dbReference type="NCBI Taxonomy" id="51663"/>
    <lineage>
        <taxon>Bacteria</taxon>
        <taxon>Bacillati</taxon>
        <taxon>Bacillota</taxon>
        <taxon>Bacilli</taxon>
        <taxon>Lactobacillales</taxon>
        <taxon>Lactobacillaceae</taxon>
        <taxon>Pediococcus</taxon>
    </lineage>
</organism>
<name>A0AAC9FI95_9LACO</name>
<dbReference type="PANTHER" id="PTHR33799:SF1">
    <property type="entry name" value="PTS SYSTEM MANNOSE-SPECIFIC EIIAB COMPONENT-RELATED"/>
    <property type="match status" value="1"/>
</dbReference>
<dbReference type="InterPro" id="IPR036662">
    <property type="entry name" value="PTS_EIIA_man-typ_sf"/>
</dbReference>
<accession>A0AAC9FI95</accession>
<evidence type="ECO:0000313" key="4">
    <source>
        <dbReference type="EMBL" id="AMV67963.1"/>
    </source>
</evidence>
<sequence length="90" mass="10344">MLNKFDEKKDEIIVFTDIMSGSVNQSIFPYVKDKGVKLITGMSLPLLMAVSLYPQNRVLTDENIRKLISEAQEQIKFMNDYKPALDDDDE</sequence>
<dbReference type="Pfam" id="PF03610">
    <property type="entry name" value="EIIA-man"/>
    <property type="match status" value="1"/>
</dbReference>
<gene>
    <name evidence="3" type="ORF">ADU70_0682</name>
    <name evidence="4" type="ORF">ADU72_2042</name>
</gene>
<dbReference type="Gene3D" id="3.40.50.510">
    <property type="entry name" value="Phosphotransferase system, mannose-type IIA component"/>
    <property type="match status" value="1"/>
</dbReference>
<reference evidence="5 6" key="1">
    <citation type="journal article" date="2016" name="PLoS ONE">
        <title>The Identification of Novel Diagnostic Marker Genes for the Detection of Beer Spoiling Pediococcus damnosus Strains Using the BlAst Diagnostic Gene findEr.</title>
        <authorList>
            <person name="Behr J."/>
            <person name="Geissler A.J."/>
            <person name="Schmid J."/>
            <person name="Zehe A."/>
            <person name="Vogel R.F."/>
        </authorList>
    </citation>
    <scope>NUCLEOTIDE SEQUENCE [LARGE SCALE GENOMIC DNA]</scope>
    <source>
        <strain evidence="3 6">TMW 2.1533</strain>
        <strain evidence="4 5">TMW 2.1535</strain>
    </source>
</reference>
<keyword evidence="5" id="KW-1185">Reference proteome</keyword>
<dbReference type="GO" id="GO:0016740">
    <property type="term" value="F:transferase activity"/>
    <property type="evidence" value="ECO:0007669"/>
    <property type="project" value="UniProtKB-KW"/>
</dbReference>
<dbReference type="GO" id="GO:0016020">
    <property type="term" value="C:membrane"/>
    <property type="evidence" value="ECO:0007669"/>
    <property type="project" value="InterPro"/>
</dbReference>
<evidence type="ECO:0000313" key="3">
    <source>
        <dbReference type="EMBL" id="AMV62180.1"/>
    </source>
</evidence>